<comment type="caution">
    <text evidence="2">The sequence shown here is derived from an EMBL/GenBank/DDBJ whole genome shotgun (WGS) entry which is preliminary data.</text>
</comment>
<keyword evidence="3" id="KW-1185">Reference proteome</keyword>
<protein>
    <submittedName>
        <fullName evidence="2">Uncharacterized protein</fullName>
    </submittedName>
</protein>
<proteinExistence type="predicted"/>
<reference evidence="2 3" key="1">
    <citation type="journal article" date="2023" name="Antonie Van Leeuwenhoek">
        <title>Flavobacterium potami sp. nov., a multi-metal resistance genes harbouring bacterium isolated from shallow river silt.</title>
        <authorList>
            <person name="Li S."/>
            <person name="Mao S."/>
            <person name="Mu W."/>
            <person name="Guo B."/>
            <person name="Li C."/>
            <person name="Zhu Q."/>
            <person name="Hou X."/>
            <person name="Zhao Y."/>
            <person name="Wei S."/>
            <person name="Liu H."/>
            <person name="Liu A."/>
        </authorList>
    </citation>
    <scope>NUCLEOTIDE SEQUENCE [LARGE SCALE GENOMIC DNA]</scope>
    <source>
        <strain evidence="2 3">17A</strain>
    </source>
</reference>
<organism evidence="2 3">
    <name type="scientific">Flavobacterium potami</name>
    <dbReference type="NCBI Taxonomy" id="2872310"/>
    <lineage>
        <taxon>Bacteria</taxon>
        <taxon>Pseudomonadati</taxon>
        <taxon>Bacteroidota</taxon>
        <taxon>Flavobacteriia</taxon>
        <taxon>Flavobacteriales</taxon>
        <taxon>Flavobacteriaceae</taxon>
        <taxon>Flavobacterium</taxon>
    </lineage>
</organism>
<feature type="transmembrane region" description="Helical" evidence="1">
    <location>
        <begin position="6"/>
        <end position="27"/>
    </location>
</feature>
<keyword evidence="1" id="KW-0812">Transmembrane</keyword>
<name>A0A9X1H8R4_9FLAO</name>
<feature type="transmembrane region" description="Helical" evidence="1">
    <location>
        <begin position="92"/>
        <end position="114"/>
    </location>
</feature>
<dbReference type="AlphaFoldDB" id="A0A9X1H8R4"/>
<dbReference type="EMBL" id="JAINUY010000001">
    <property type="protein sequence ID" value="MBZ4034245.1"/>
    <property type="molecule type" value="Genomic_DNA"/>
</dbReference>
<sequence length="150" mass="17050">MTIETIFQIFIEAVAATSLMTLFSYAVSAAAREVYKEPLLLTYVMSFLRIEVSLNVKSILAWVVHYLIGILFVIGYHVIWNNDIMEISWLTALILGICIGSIGIAGWMILFSLVPKKPAIDYKGYYIQLFIAHLIFSATAFKVYLLFNWP</sequence>
<gene>
    <name evidence="2" type="ORF">K6T82_05670</name>
</gene>
<dbReference type="Proteomes" id="UP001139366">
    <property type="component" value="Unassembled WGS sequence"/>
</dbReference>
<evidence type="ECO:0000313" key="2">
    <source>
        <dbReference type="EMBL" id="MBZ4034245.1"/>
    </source>
</evidence>
<keyword evidence="1" id="KW-0472">Membrane</keyword>
<evidence type="ECO:0000256" key="1">
    <source>
        <dbReference type="SAM" id="Phobius"/>
    </source>
</evidence>
<accession>A0A9X1H8R4</accession>
<keyword evidence="1" id="KW-1133">Transmembrane helix</keyword>
<feature type="transmembrane region" description="Helical" evidence="1">
    <location>
        <begin position="59"/>
        <end position="80"/>
    </location>
</feature>
<evidence type="ECO:0000313" key="3">
    <source>
        <dbReference type="Proteomes" id="UP001139366"/>
    </source>
</evidence>
<feature type="transmembrane region" description="Helical" evidence="1">
    <location>
        <begin position="126"/>
        <end position="147"/>
    </location>
</feature>
<dbReference type="RefSeq" id="WP_223704961.1">
    <property type="nucleotide sequence ID" value="NZ_JAINUY010000001.1"/>
</dbReference>